<gene>
    <name evidence="5" type="ORF">C8N24_5728</name>
</gene>
<dbReference type="Proteomes" id="UP000278962">
    <property type="component" value="Unassembled WGS sequence"/>
</dbReference>
<dbReference type="PROSITE" id="PS50883">
    <property type="entry name" value="EAL"/>
    <property type="match status" value="1"/>
</dbReference>
<dbReference type="CDD" id="cd01949">
    <property type="entry name" value="GGDEF"/>
    <property type="match status" value="1"/>
</dbReference>
<proteinExistence type="predicted"/>
<dbReference type="Gene3D" id="3.30.70.270">
    <property type="match status" value="1"/>
</dbReference>
<dbReference type="InterPro" id="IPR029787">
    <property type="entry name" value="Nucleotide_cyclase"/>
</dbReference>
<dbReference type="GO" id="GO:0006355">
    <property type="term" value="P:regulation of DNA-templated transcription"/>
    <property type="evidence" value="ECO:0007669"/>
    <property type="project" value="InterPro"/>
</dbReference>
<dbReference type="SMART" id="SM00091">
    <property type="entry name" value="PAS"/>
    <property type="match status" value="1"/>
</dbReference>
<dbReference type="FunFam" id="3.30.70.270:FF:000001">
    <property type="entry name" value="Diguanylate cyclase domain protein"/>
    <property type="match status" value="1"/>
</dbReference>
<dbReference type="Gene3D" id="3.30.450.20">
    <property type="entry name" value="PAS domain"/>
    <property type="match status" value="1"/>
</dbReference>
<dbReference type="PROSITE" id="PS50112">
    <property type="entry name" value="PAS"/>
    <property type="match status" value="1"/>
</dbReference>
<dbReference type="InterPro" id="IPR000160">
    <property type="entry name" value="GGDEF_dom"/>
</dbReference>
<dbReference type="SMART" id="SM00267">
    <property type="entry name" value="GGDEF"/>
    <property type="match status" value="1"/>
</dbReference>
<reference evidence="5 6" key="1">
    <citation type="submission" date="2018-10" db="EMBL/GenBank/DDBJ databases">
        <title>Genomic Encyclopedia of Archaeal and Bacterial Type Strains, Phase II (KMG-II): from individual species to whole genera.</title>
        <authorList>
            <person name="Goeker M."/>
        </authorList>
    </citation>
    <scope>NUCLEOTIDE SEQUENCE [LARGE SCALE GENOMIC DNA]</scope>
    <source>
        <strain evidence="5 6">DSM 14954</strain>
    </source>
</reference>
<dbReference type="EMBL" id="RBIL01000002">
    <property type="protein sequence ID" value="RKQ87700.1"/>
    <property type="molecule type" value="Genomic_DNA"/>
</dbReference>
<dbReference type="PANTHER" id="PTHR44757:SF2">
    <property type="entry name" value="BIOFILM ARCHITECTURE MAINTENANCE PROTEIN MBAA"/>
    <property type="match status" value="1"/>
</dbReference>
<evidence type="ECO:0000256" key="1">
    <source>
        <dbReference type="SAM" id="Phobius"/>
    </source>
</evidence>
<dbReference type="InterPro" id="IPR000014">
    <property type="entry name" value="PAS"/>
</dbReference>
<keyword evidence="1" id="KW-1133">Transmembrane helix</keyword>
<dbReference type="InterPro" id="IPR001633">
    <property type="entry name" value="EAL_dom"/>
</dbReference>
<dbReference type="Pfam" id="PF00990">
    <property type="entry name" value="GGDEF"/>
    <property type="match status" value="1"/>
</dbReference>
<name>A0A660L806_9ACTN</name>
<dbReference type="OrthoDB" id="3304401at2"/>
<dbReference type="InterPro" id="IPR052155">
    <property type="entry name" value="Biofilm_reg_signaling"/>
</dbReference>
<keyword evidence="6" id="KW-1185">Reference proteome</keyword>
<dbReference type="SUPFAM" id="SSF55785">
    <property type="entry name" value="PYP-like sensor domain (PAS domain)"/>
    <property type="match status" value="1"/>
</dbReference>
<keyword evidence="1" id="KW-0472">Membrane</keyword>
<dbReference type="PANTHER" id="PTHR44757">
    <property type="entry name" value="DIGUANYLATE CYCLASE DGCP"/>
    <property type="match status" value="1"/>
</dbReference>
<dbReference type="PROSITE" id="PS50887">
    <property type="entry name" value="GGDEF"/>
    <property type="match status" value="1"/>
</dbReference>
<dbReference type="InterPro" id="IPR013767">
    <property type="entry name" value="PAS_fold"/>
</dbReference>
<dbReference type="Pfam" id="PF00989">
    <property type="entry name" value="PAS"/>
    <property type="match status" value="1"/>
</dbReference>
<dbReference type="CDD" id="cd01948">
    <property type="entry name" value="EAL"/>
    <property type="match status" value="1"/>
</dbReference>
<dbReference type="InterPro" id="IPR035919">
    <property type="entry name" value="EAL_sf"/>
</dbReference>
<dbReference type="InterPro" id="IPR035965">
    <property type="entry name" value="PAS-like_dom_sf"/>
</dbReference>
<comment type="caution">
    <text evidence="5">The sequence shown here is derived from an EMBL/GenBank/DDBJ whole genome shotgun (WGS) entry which is preliminary data.</text>
</comment>
<organism evidence="5 6">
    <name type="scientific">Solirubrobacter pauli</name>
    <dbReference type="NCBI Taxonomy" id="166793"/>
    <lineage>
        <taxon>Bacteria</taxon>
        <taxon>Bacillati</taxon>
        <taxon>Actinomycetota</taxon>
        <taxon>Thermoleophilia</taxon>
        <taxon>Solirubrobacterales</taxon>
        <taxon>Solirubrobacteraceae</taxon>
        <taxon>Solirubrobacter</taxon>
    </lineage>
</organism>
<feature type="transmembrane region" description="Helical" evidence="1">
    <location>
        <begin position="164"/>
        <end position="187"/>
    </location>
</feature>
<accession>A0A660L806</accession>
<dbReference type="SUPFAM" id="SSF55073">
    <property type="entry name" value="Nucleotide cyclase"/>
    <property type="match status" value="1"/>
</dbReference>
<dbReference type="CDD" id="cd00130">
    <property type="entry name" value="PAS"/>
    <property type="match status" value="1"/>
</dbReference>
<dbReference type="SMART" id="SM00052">
    <property type="entry name" value="EAL"/>
    <property type="match status" value="1"/>
</dbReference>
<evidence type="ECO:0000313" key="5">
    <source>
        <dbReference type="EMBL" id="RKQ87700.1"/>
    </source>
</evidence>
<evidence type="ECO:0000259" key="4">
    <source>
        <dbReference type="PROSITE" id="PS50887"/>
    </source>
</evidence>
<dbReference type="NCBIfam" id="TIGR00254">
    <property type="entry name" value="GGDEF"/>
    <property type="match status" value="1"/>
</dbReference>
<dbReference type="Pfam" id="PF00563">
    <property type="entry name" value="EAL"/>
    <property type="match status" value="1"/>
</dbReference>
<feature type="domain" description="GGDEF" evidence="4">
    <location>
        <begin position="358"/>
        <end position="491"/>
    </location>
</feature>
<dbReference type="InterPro" id="IPR043128">
    <property type="entry name" value="Rev_trsase/Diguanyl_cyclase"/>
</dbReference>
<sequence>MTNRSLRLRLLPALVGTVLVIAAMVWVAQRAASDADRARQAQIVMEHLRAEARGGQVDLWRRVATRTGEVAEQVGVTSAQAVTADLQRLHELEPGDASVNGVAAAFAAAYAAELPAINMMRDDPARARGLAVSHFAPRMLEVERRLDVAIAGQAHAAAAARTRAGAATAGSLVCGLLLLGLLAWIVARARRRAAMLEHGREAERRLRALVRHSSSVVVVIDADTLVLWVTESVERVLGLSPSTLIGRPLLDRVHREDRGIAEELHAELLTGSGTREVTLRLEDGSGTVRHVEVIAENHIDDPLIGGVLLNLRDVTQHLALENQLRRQAFHDTLTGLPNRALFEDRLAQALARERRHGGAVGVLFVDLDDFKLVNDSLGHAAGDELLRAVATRLADGLRDTDTAARFGGDEFAVLLPELVDGLAEAEGVAERLRAALQLPVDVRGQALTLTASVGIALAAGGDTSEDVLRNADVAMYAAKERGKGRLAAFEREMHERAVERLELGRDLECALGRGQLSLAYQPIVRLEDHTLFGVEALLRWEHPCSGPISPARFIPIAEATGLIVPIGEWVLRTACRQLAEWEDPALQLSVNVSVRQLADPGFVATVADVLAETGIAPQRLTLELTEGLLADDGEDTLERFRALKVLGVRLAIDDFGTGYSALSYLRAFPIDVLKIDRSFLRGVTEDAERARLVHGIIEMGRSLQLAIVTEGIEEPAQAALMHELRAELGQGYLFSRPVPPDRIAVLLEHGMPVQADAALRASA</sequence>
<dbReference type="RefSeq" id="WP_121256475.1">
    <property type="nucleotide sequence ID" value="NZ_RBIL01000002.1"/>
</dbReference>
<feature type="domain" description="PAS" evidence="2">
    <location>
        <begin position="202"/>
        <end position="272"/>
    </location>
</feature>
<protein>
    <submittedName>
        <fullName evidence="5">PAS domain S-box-containing protein/diguanylate cyclase (GGDEF)-like protein</fullName>
    </submittedName>
</protein>
<evidence type="ECO:0000259" key="3">
    <source>
        <dbReference type="PROSITE" id="PS50883"/>
    </source>
</evidence>
<feature type="domain" description="EAL" evidence="3">
    <location>
        <begin position="500"/>
        <end position="751"/>
    </location>
</feature>
<dbReference type="AlphaFoldDB" id="A0A660L806"/>
<evidence type="ECO:0000313" key="6">
    <source>
        <dbReference type="Proteomes" id="UP000278962"/>
    </source>
</evidence>
<dbReference type="Gene3D" id="3.20.20.450">
    <property type="entry name" value="EAL domain"/>
    <property type="match status" value="1"/>
</dbReference>
<keyword evidence="1" id="KW-0812">Transmembrane</keyword>
<dbReference type="SUPFAM" id="SSF141868">
    <property type="entry name" value="EAL domain-like"/>
    <property type="match status" value="1"/>
</dbReference>
<evidence type="ECO:0000259" key="2">
    <source>
        <dbReference type="PROSITE" id="PS50112"/>
    </source>
</evidence>
<dbReference type="NCBIfam" id="TIGR00229">
    <property type="entry name" value="sensory_box"/>
    <property type="match status" value="1"/>
</dbReference>